<dbReference type="PROSITE" id="PS00678">
    <property type="entry name" value="WD_REPEATS_1"/>
    <property type="match status" value="1"/>
</dbReference>
<dbReference type="PROSITE" id="PS50082">
    <property type="entry name" value="WD_REPEATS_2"/>
    <property type="match status" value="2"/>
</dbReference>
<accession>A0A382UWV0</accession>
<dbReference type="PANTHER" id="PTHR19848:SF8">
    <property type="entry name" value="F-BOX AND WD REPEAT DOMAIN CONTAINING 7"/>
    <property type="match status" value="1"/>
</dbReference>
<dbReference type="Gene3D" id="2.130.10.10">
    <property type="entry name" value="YVTN repeat-like/Quinoprotein amine dehydrogenase"/>
    <property type="match status" value="2"/>
</dbReference>
<feature type="non-terminal residue" evidence="3">
    <location>
        <position position="1"/>
    </location>
</feature>
<organism evidence="3">
    <name type="scientific">marine metagenome</name>
    <dbReference type="NCBI Taxonomy" id="408172"/>
    <lineage>
        <taxon>unclassified sequences</taxon>
        <taxon>metagenomes</taxon>
        <taxon>ecological metagenomes</taxon>
    </lineage>
</organism>
<sequence length="269" mass="29824">FSKDGQILVTSGFDDKLIWWSVNDAAPKPLREVTAHKGWIRAVAVSPDGKLLASGGNDRIVKLWNMADGKPVAELSGHELDVYSLLFHPDGKHLLSGDLMAHIRQWDVAGAKEVRKLDAKDLHTYNGGQRVHYGGVRSLALSADRKQLIAGGLYKGTNPLGAVNEPLIMRFDWETQKVLKKHITDGVKGVVWRNVFHPDGFVIACSGGSGGGWLLFWNAGDEKAFHKFKMKDTAREMDLHPDGIQVATVHWNKKVSICRLEKKPPPKKK</sequence>
<dbReference type="InterPro" id="IPR001680">
    <property type="entry name" value="WD40_rpt"/>
</dbReference>
<protein>
    <submittedName>
        <fullName evidence="3">Uncharacterized protein</fullName>
    </submittedName>
</protein>
<evidence type="ECO:0000256" key="1">
    <source>
        <dbReference type="ARBA" id="ARBA00022574"/>
    </source>
</evidence>
<dbReference type="SMART" id="SM00320">
    <property type="entry name" value="WD40"/>
    <property type="match status" value="5"/>
</dbReference>
<evidence type="ECO:0000313" key="3">
    <source>
        <dbReference type="EMBL" id="SVD38690.1"/>
    </source>
</evidence>
<dbReference type="Pfam" id="PF00400">
    <property type="entry name" value="WD40"/>
    <property type="match status" value="2"/>
</dbReference>
<reference evidence="3" key="1">
    <citation type="submission" date="2018-05" db="EMBL/GenBank/DDBJ databases">
        <authorList>
            <person name="Lanie J.A."/>
            <person name="Ng W.-L."/>
            <person name="Kazmierczak K.M."/>
            <person name="Andrzejewski T.M."/>
            <person name="Davidsen T.M."/>
            <person name="Wayne K.J."/>
            <person name="Tettelin H."/>
            <person name="Glass J.I."/>
            <person name="Rusch D."/>
            <person name="Podicherti R."/>
            <person name="Tsui H.-C.T."/>
            <person name="Winkler M.E."/>
        </authorList>
    </citation>
    <scope>NUCLEOTIDE SEQUENCE</scope>
</reference>
<dbReference type="InterPro" id="IPR036322">
    <property type="entry name" value="WD40_repeat_dom_sf"/>
</dbReference>
<proteinExistence type="predicted"/>
<keyword evidence="1" id="KW-0853">WD repeat</keyword>
<name>A0A382UWV0_9ZZZZ</name>
<dbReference type="AlphaFoldDB" id="A0A382UWV0"/>
<dbReference type="PANTHER" id="PTHR19848">
    <property type="entry name" value="WD40 REPEAT PROTEIN"/>
    <property type="match status" value="1"/>
</dbReference>
<dbReference type="InterPro" id="IPR015943">
    <property type="entry name" value="WD40/YVTN_repeat-like_dom_sf"/>
</dbReference>
<evidence type="ECO:0000256" key="2">
    <source>
        <dbReference type="ARBA" id="ARBA00022737"/>
    </source>
</evidence>
<dbReference type="InterPro" id="IPR019775">
    <property type="entry name" value="WD40_repeat_CS"/>
</dbReference>
<gene>
    <name evidence="3" type="ORF">METZ01_LOCUS391544</name>
</gene>
<dbReference type="PROSITE" id="PS50294">
    <property type="entry name" value="WD_REPEATS_REGION"/>
    <property type="match status" value="2"/>
</dbReference>
<keyword evidence="2" id="KW-0677">Repeat</keyword>
<dbReference type="EMBL" id="UINC01147390">
    <property type="protein sequence ID" value="SVD38690.1"/>
    <property type="molecule type" value="Genomic_DNA"/>
</dbReference>
<dbReference type="SUPFAM" id="SSF50978">
    <property type="entry name" value="WD40 repeat-like"/>
    <property type="match status" value="1"/>
</dbReference>